<dbReference type="Proteomes" id="UP000030645">
    <property type="component" value="Unassembled WGS sequence"/>
</dbReference>
<evidence type="ECO:0000256" key="13">
    <source>
        <dbReference type="ARBA" id="ARBA00023242"/>
    </source>
</evidence>
<feature type="compositionally biased region" description="Basic and acidic residues" evidence="15">
    <location>
        <begin position="233"/>
        <end position="246"/>
    </location>
</feature>
<evidence type="ECO:0000259" key="17">
    <source>
        <dbReference type="PROSITE" id="PS51192"/>
    </source>
</evidence>
<keyword evidence="3" id="KW-0479">Metal-binding</keyword>
<dbReference type="InterPro" id="IPR014001">
    <property type="entry name" value="Helicase_ATP-bd"/>
</dbReference>
<keyword evidence="12" id="KW-0234">DNA repair</keyword>
<reference evidence="20" key="1">
    <citation type="submission" date="2013-01" db="EMBL/GenBank/DDBJ databases">
        <title>Draft Genome Sequence of a Mulberry Tree, Morus notabilis C.K. Schneid.</title>
        <authorList>
            <person name="He N."/>
            <person name="Zhao S."/>
        </authorList>
    </citation>
    <scope>NUCLEOTIDE SEQUENCE</scope>
</reference>
<dbReference type="GO" id="GO:0005634">
    <property type="term" value="C:nucleus"/>
    <property type="evidence" value="ECO:0007669"/>
    <property type="project" value="UniProtKB-SubCell"/>
</dbReference>
<keyword evidence="5" id="KW-0227">DNA damage</keyword>
<dbReference type="Gene3D" id="3.30.40.10">
    <property type="entry name" value="Zinc/RING finger domain, C3HC4 (zinc finger)"/>
    <property type="match status" value="1"/>
</dbReference>
<dbReference type="Pfam" id="PF00271">
    <property type="entry name" value="Helicase_C"/>
    <property type="match status" value="1"/>
</dbReference>
<feature type="domain" description="Helicase C-terminal" evidence="18">
    <location>
        <begin position="1209"/>
        <end position="1368"/>
    </location>
</feature>
<dbReference type="GO" id="GO:0006325">
    <property type="term" value="P:chromatin organization"/>
    <property type="evidence" value="ECO:0007669"/>
    <property type="project" value="UniProtKB-KW"/>
</dbReference>
<evidence type="ECO:0000259" key="16">
    <source>
        <dbReference type="PROSITE" id="PS50089"/>
    </source>
</evidence>
<dbReference type="CDD" id="cd18793">
    <property type="entry name" value="SF2_C_SNF"/>
    <property type="match status" value="1"/>
</dbReference>
<evidence type="ECO:0000256" key="4">
    <source>
        <dbReference type="ARBA" id="ARBA00022741"/>
    </source>
</evidence>
<dbReference type="GO" id="GO:0016818">
    <property type="term" value="F:hydrolase activity, acting on acid anhydrides, in phosphorus-containing anhydrides"/>
    <property type="evidence" value="ECO:0007669"/>
    <property type="project" value="InterPro"/>
</dbReference>
<dbReference type="InterPro" id="IPR038718">
    <property type="entry name" value="SNF2-like_sf"/>
</dbReference>
<protein>
    <submittedName>
        <fullName evidence="19">SMARCA3-like protein 3</fullName>
    </submittedName>
</protein>
<dbReference type="GO" id="GO:0006281">
    <property type="term" value="P:DNA repair"/>
    <property type="evidence" value="ECO:0007669"/>
    <property type="project" value="UniProtKB-KW"/>
</dbReference>
<dbReference type="PROSITE" id="PS51194">
    <property type="entry name" value="HELICASE_CTER"/>
    <property type="match status" value="1"/>
</dbReference>
<comment type="subcellular location">
    <subcellularLocation>
        <location evidence="1">Nucleus</location>
    </subcellularLocation>
</comment>
<dbReference type="KEGG" id="mnt:21391518"/>
<dbReference type="InterPro" id="IPR049730">
    <property type="entry name" value="SNF2/RAD54-like_C"/>
</dbReference>
<evidence type="ECO:0000256" key="1">
    <source>
        <dbReference type="ARBA" id="ARBA00004123"/>
    </source>
</evidence>
<dbReference type="SMART" id="SM00487">
    <property type="entry name" value="DEXDc"/>
    <property type="match status" value="1"/>
</dbReference>
<dbReference type="SUPFAM" id="SSF52540">
    <property type="entry name" value="P-loop containing nucleoside triphosphate hydrolases"/>
    <property type="match status" value="2"/>
</dbReference>
<evidence type="ECO:0000256" key="5">
    <source>
        <dbReference type="ARBA" id="ARBA00022763"/>
    </source>
</evidence>
<keyword evidence="8" id="KW-0347">Helicase</keyword>
<evidence type="ECO:0000256" key="3">
    <source>
        <dbReference type="ARBA" id="ARBA00022723"/>
    </source>
</evidence>
<dbReference type="Pfam" id="PF00176">
    <property type="entry name" value="SNF2-rel_dom"/>
    <property type="match status" value="1"/>
</dbReference>
<dbReference type="GO" id="GO:0008094">
    <property type="term" value="F:ATP-dependent activity, acting on DNA"/>
    <property type="evidence" value="ECO:0007669"/>
    <property type="project" value="TreeGrafter"/>
</dbReference>
<keyword evidence="6 14" id="KW-0863">Zinc-finger</keyword>
<evidence type="ECO:0000256" key="8">
    <source>
        <dbReference type="ARBA" id="ARBA00022806"/>
    </source>
</evidence>
<evidence type="ECO:0000256" key="2">
    <source>
        <dbReference type="ARBA" id="ARBA00008438"/>
    </source>
</evidence>
<evidence type="ECO:0000256" key="10">
    <source>
        <dbReference type="ARBA" id="ARBA00022840"/>
    </source>
</evidence>
<dbReference type="InterPro" id="IPR017907">
    <property type="entry name" value="Znf_RING_CS"/>
</dbReference>
<evidence type="ECO:0000256" key="7">
    <source>
        <dbReference type="ARBA" id="ARBA00022801"/>
    </source>
</evidence>
<dbReference type="SMART" id="SM00184">
    <property type="entry name" value="RING"/>
    <property type="match status" value="1"/>
</dbReference>
<dbReference type="SMART" id="SM00910">
    <property type="entry name" value="HIRAN"/>
    <property type="match status" value="1"/>
</dbReference>
<keyword evidence="13" id="KW-0539">Nucleus</keyword>
<keyword evidence="9" id="KW-0862">Zinc</keyword>
<dbReference type="SUPFAM" id="SSF57850">
    <property type="entry name" value="RING/U-box"/>
    <property type="match status" value="1"/>
</dbReference>
<evidence type="ECO:0000313" key="20">
    <source>
        <dbReference type="Proteomes" id="UP000030645"/>
    </source>
</evidence>
<dbReference type="InterPro" id="IPR050628">
    <property type="entry name" value="SNF2_RAD54_helicase_TF"/>
</dbReference>
<dbReference type="GO" id="GO:0003676">
    <property type="term" value="F:nucleic acid binding"/>
    <property type="evidence" value="ECO:0007669"/>
    <property type="project" value="InterPro"/>
</dbReference>
<dbReference type="GO" id="GO:0004386">
    <property type="term" value="F:helicase activity"/>
    <property type="evidence" value="ECO:0007669"/>
    <property type="project" value="UniProtKB-KW"/>
</dbReference>
<dbReference type="Gene3D" id="3.40.50.10810">
    <property type="entry name" value="Tandem AAA-ATPase domain"/>
    <property type="match status" value="1"/>
</dbReference>
<dbReference type="PANTHER" id="PTHR45626:SF22">
    <property type="entry name" value="DNA REPAIR PROTEIN RAD5"/>
    <property type="match status" value="1"/>
</dbReference>
<evidence type="ECO:0000256" key="14">
    <source>
        <dbReference type="PROSITE-ProRule" id="PRU00175"/>
    </source>
</evidence>
<keyword evidence="7" id="KW-0378">Hydrolase</keyword>
<dbReference type="EMBL" id="KE345284">
    <property type="protein sequence ID" value="EXB98159.1"/>
    <property type="molecule type" value="Genomic_DNA"/>
</dbReference>
<keyword evidence="20" id="KW-1185">Reference proteome</keyword>
<dbReference type="InterPro" id="IPR027417">
    <property type="entry name" value="P-loop_NTPase"/>
</dbReference>
<dbReference type="InterPro" id="IPR000330">
    <property type="entry name" value="SNF2_N"/>
</dbReference>
<dbReference type="InterPro" id="IPR001650">
    <property type="entry name" value="Helicase_C-like"/>
</dbReference>
<dbReference type="PROSITE" id="PS00518">
    <property type="entry name" value="ZF_RING_1"/>
    <property type="match status" value="1"/>
</dbReference>
<dbReference type="PROSITE" id="PS51192">
    <property type="entry name" value="HELICASE_ATP_BIND_1"/>
    <property type="match status" value="1"/>
</dbReference>
<evidence type="ECO:0000256" key="12">
    <source>
        <dbReference type="ARBA" id="ARBA00023204"/>
    </source>
</evidence>
<dbReference type="Pfam" id="PF08797">
    <property type="entry name" value="HIRAN"/>
    <property type="match status" value="1"/>
</dbReference>
<dbReference type="STRING" id="981085.W9SC06"/>
<dbReference type="InterPro" id="IPR001841">
    <property type="entry name" value="Znf_RING"/>
</dbReference>
<evidence type="ECO:0000256" key="9">
    <source>
        <dbReference type="ARBA" id="ARBA00022833"/>
    </source>
</evidence>
<keyword evidence="10" id="KW-0067">ATP-binding</keyword>
<accession>W9SC06</accession>
<dbReference type="Pfam" id="PF13920">
    <property type="entry name" value="zf-C3HC4_3"/>
    <property type="match status" value="1"/>
</dbReference>
<name>W9SC06_9ROSA</name>
<comment type="similarity">
    <text evidence="2">Belongs to the SNF2/RAD54 helicase family. RAD16 subfamily.</text>
</comment>
<sequence length="1373" mass="156011">MEADHRTVEEEVTIKKVSEMPESDILLAVSVSGDYPDAAAKLVVDNPLPVTVKRTMTSTGARISAQIRREEDSEESEKEKVNVASRMSFDDFLRVTNTKVMTTEEYLRSQAIGEPKIEPSEVDESRCEPNSAIRVKEEADVPHIDGLNAEEKKDEPMGEMVADKVNVASRMSYEEFLKATNSKVMTTEEYLSSWAKEEQKIKQSEMEESRCESNAMIRIKEESDVPQIEGLNAEEKQEESTGREVSNKVTSTWRMSFDKFLKATNTKVMTTEEYLRSQAKEKREIKQSEVEESRCGLNAAIRVKEEPDVGFEGKRLNEQVESVDEGLGSLKKQNVVKRLTDIMEEFEQWCQEKSTSKPIVGLKHNVSCEGLNAQVKQEAPIEAVPISWAKAIVPVKDEPIDVDPINCSKPVVTVKQEPSLGVGQKPSVVKEEPVKEITRESFMKKFNRIPSRRVQTSQSTSDAKKRRTEDQKPCLIPVEDGDFPEEPDWFLVGRTMVTALSITKGRKLADNEIVHFSLSSNDWRSNAHWIVRFSTKRHGEIGRLPMEWGKCVVPLVSSGKVKFYGRCIAAPSSLSMMQDIMLYVSFYIHRSIFTDDDNSSWGRKLEAVHIDSTIYPLLTLFKWLKIKPYQKAEYTPEELDSRKRLLNLEAEPDEAGSMLPIVKRRKGCQQYPEQGKDEQAVSQSSLNKLVGAVDAYNLEVMEPPSTLTCNLRTYQKQALHWMSELEKGIDVEKATKTLHPCWAAYRISDERASSIYVDLFSGEATTRFPTATQMARGGILGDAMGLGKTVMTIALILKSSRRGSPDDQGLVKKAADSTEIIRKDSQMDATFKPKGGTLIICPMALLSQWKDELETHSETGSISIFVHYGGGRAHNPKEIAEHDVVLTTYGVLSNAYKSEGEDSIFYKVDWYRVVLDEAHTIKCWKTQVAGACFTLSSHCRWCLTGTPIQNNLEDLYSLLCFLHVEPWCNWAWWNKLIQKPYENGDPRGLRLIKAILRPLMLRRTKESKDKEGRPILVLPPTDIQIIECEMTETEQDFYDALFKRSKVQFDQFVAQGKVLHNYACILELLLRLRQCCNHPFLVMSRADSQKYADLNKLAKRFFGTDPDSAYSAPNAPTKAYVEEVVEGIRRGESSECPICMESADDPVLTPCAHRLCRECLLSSWRSPAAGLCPLCRQMIRKTDLITCPSESRFLVDVERNWKESSKISSLLNCLERIRHSGSGEKSIVFSQWTTFLDLLEIPLKREGIGYLRYDGGLTQKQRERVLYEFNETKEKTVLLMSLRAGGVGLNLTAASNVFLMDPWWNPAVEEQAIMRIHRIGQKRTVSVRRFIVKDTLEERMQQVQARKQRLIAGALTDEEVRYARIEELKMLFR</sequence>
<dbReference type="GO" id="GO:0008270">
    <property type="term" value="F:zinc ion binding"/>
    <property type="evidence" value="ECO:0007669"/>
    <property type="project" value="UniProtKB-KW"/>
</dbReference>
<feature type="region of interest" description="Disordered" evidence="15">
    <location>
        <begin position="450"/>
        <end position="470"/>
    </location>
</feature>
<evidence type="ECO:0000256" key="15">
    <source>
        <dbReference type="SAM" id="MobiDB-lite"/>
    </source>
</evidence>
<dbReference type="InterPro" id="IPR013083">
    <property type="entry name" value="Znf_RING/FYVE/PHD"/>
</dbReference>
<dbReference type="eggNOG" id="KOG1001">
    <property type="taxonomic scope" value="Eukaryota"/>
</dbReference>
<evidence type="ECO:0000259" key="18">
    <source>
        <dbReference type="PROSITE" id="PS51194"/>
    </source>
</evidence>
<dbReference type="GO" id="GO:0005524">
    <property type="term" value="F:ATP binding"/>
    <property type="evidence" value="ECO:0007669"/>
    <property type="project" value="UniProtKB-KW"/>
</dbReference>
<feature type="domain" description="Helicase ATP-binding" evidence="17">
    <location>
        <begin position="769"/>
        <end position="965"/>
    </location>
</feature>
<dbReference type="FunFam" id="3.40.50.10810:FF:000089">
    <property type="entry name" value="DNA repair protein RAD5B"/>
    <property type="match status" value="1"/>
</dbReference>
<dbReference type="CDD" id="cd18008">
    <property type="entry name" value="DEXDc_SHPRH-like"/>
    <property type="match status" value="1"/>
</dbReference>
<evidence type="ECO:0000313" key="19">
    <source>
        <dbReference type="EMBL" id="EXB98159.1"/>
    </source>
</evidence>
<feature type="domain" description="RING-type" evidence="16">
    <location>
        <begin position="1136"/>
        <end position="1176"/>
    </location>
</feature>
<dbReference type="Gene3D" id="3.40.50.300">
    <property type="entry name" value="P-loop containing nucleotide triphosphate hydrolases"/>
    <property type="match status" value="1"/>
</dbReference>
<evidence type="ECO:0000256" key="6">
    <source>
        <dbReference type="ARBA" id="ARBA00022771"/>
    </source>
</evidence>
<dbReference type="PROSITE" id="PS50089">
    <property type="entry name" value="ZF_RING_2"/>
    <property type="match status" value="1"/>
</dbReference>
<proteinExistence type="inferred from homology"/>
<dbReference type="SMART" id="SM00490">
    <property type="entry name" value="HELICc"/>
    <property type="match status" value="1"/>
</dbReference>
<evidence type="ECO:0000256" key="11">
    <source>
        <dbReference type="ARBA" id="ARBA00022853"/>
    </source>
</evidence>
<dbReference type="InterPro" id="IPR014905">
    <property type="entry name" value="HIRAN"/>
</dbReference>
<gene>
    <name evidence="19" type="ORF">L484_008139</name>
</gene>
<organism evidence="19 20">
    <name type="scientific">Morus notabilis</name>
    <dbReference type="NCBI Taxonomy" id="981085"/>
    <lineage>
        <taxon>Eukaryota</taxon>
        <taxon>Viridiplantae</taxon>
        <taxon>Streptophyta</taxon>
        <taxon>Embryophyta</taxon>
        <taxon>Tracheophyta</taxon>
        <taxon>Spermatophyta</taxon>
        <taxon>Magnoliopsida</taxon>
        <taxon>eudicotyledons</taxon>
        <taxon>Gunneridae</taxon>
        <taxon>Pentapetalae</taxon>
        <taxon>rosids</taxon>
        <taxon>fabids</taxon>
        <taxon>Rosales</taxon>
        <taxon>Moraceae</taxon>
        <taxon>Moreae</taxon>
        <taxon>Morus</taxon>
    </lineage>
</organism>
<feature type="region of interest" description="Disordered" evidence="15">
    <location>
        <begin position="221"/>
        <end position="248"/>
    </location>
</feature>
<dbReference type="PANTHER" id="PTHR45626">
    <property type="entry name" value="TRANSCRIPTION TERMINATION FACTOR 2-RELATED"/>
    <property type="match status" value="1"/>
</dbReference>
<dbReference type="OrthoDB" id="448448at2759"/>
<keyword evidence="4" id="KW-0547">Nucleotide-binding</keyword>
<keyword evidence="11" id="KW-0156">Chromatin regulator</keyword>